<dbReference type="NCBIfam" id="TIGR01930">
    <property type="entry name" value="AcCoA-C-Actrans"/>
    <property type="match status" value="1"/>
</dbReference>
<comment type="similarity">
    <text evidence="1 5">Belongs to the thiolase-like superfamily. Thiolase family.</text>
</comment>
<dbReference type="InterPro" id="IPR002155">
    <property type="entry name" value="Thiolase"/>
</dbReference>
<proteinExistence type="inferred from homology"/>
<reference evidence="8" key="1">
    <citation type="submission" date="2019-09" db="EMBL/GenBank/DDBJ databases">
        <authorList>
            <person name="Teo W.F.A."/>
            <person name="Duangmal K."/>
        </authorList>
    </citation>
    <scope>NUCLEOTIDE SEQUENCE [LARGE SCALE GENOMIC DNA]</scope>
    <source>
        <strain evidence="8">K81G1</strain>
    </source>
</reference>
<name>A0A5N0VJH3_9PSEU</name>
<feature type="domain" description="Thiolase C-terminal" evidence="7">
    <location>
        <begin position="272"/>
        <end position="393"/>
    </location>
</feature>
<dbReference type="Pfam" id="PF02803">
    <property type="entry name" value="Thiolase_C"/>
    <property type="match status" value="1"/>
</dbReference>
<dbReference type="InterPro" id="IPR020616">
    <property type="entry name" value="Thiolase_N"/>
</dbReference>
<dbReference type="PANTHER" id="PTHR43365">
    <property type="entry name" value="BLR7806 PROTEIN"/>
    <property type="match status" value="1"/>
</dbReference>
<gene>
    <name evidence="8" type="ORF">FPZ12_002620</name>
</gene>
<dbReference type="GO" id="GO:0016747">
    <property type="term" value="F:acyltransferase activity, transferring groups other than amino-acyl groups"/>
    <property type="evidence" value="ECO:0007669"/>
    <property type="project" value="InterPro"/>
</dbReference>
<dbReference type="SUPFAM" id="SSF53901">
    <property type="entry name" value="Thiolase-like"/>
    <property type="match status" value="2"/>
</dbReference>
<dbReference type="Pfam" id="PF00108">
    <property type="entry name" value="Thiolase_N"/>
    <property type="match status" value="1"/>
</dbReference>
<sequence length="394" mass="40674">MSTAVIVGAVRSPMGKGKPGGALSGLHPVELLAQTLTGLIGRTGIDPGLVEDVIVGCVSQGGEQAATPGRHAWLAAGYPEHVPATTIDRRCGSSQQALHFAAQSVLAGVHDVVVAGGVESMSRVPMGSARMGADVYGPSVTERYAPGLVSQGVAAELVAARWKIGREEMDEYSARSHARAAAVADSGGFDAEIVPIRVPGRPEPIFADETIRRGTTAGTLAALRLAFADDAAAERFPGIDWSVTAGNSSQITDGASAVLVMSEQRATALGLRPRARVVAMSVVGDDPVAMLTAPIPATRMVLERAGLAIDGLDAVEVNEAFASVPLAWQAEYRIGEERLNPAGGAIALGHPLGASGTRLFATLLHHLERTGGRYGLQTMCEAGGMANATVIERL</sequence>
<evidence type="ECO:0000313" key="8">
    <source>
        <dbReference type="EMBL" id="KAA9166469.1"/>
    </source>
</evidence>
<dbReference type="InterPro" id="IPR016039">
    <property type="entry name" value="Thiolase-like"/>
</dbReference>
<dbReference type="PANTHER" id="PTHR43365:SF1">
    <property type="entry name" value="ACETYL-COA C-ACYLTRANSFERASE"/>
    <property type="match status" value="1"/>
</dbReference>
<evidence type="ECO:0000313" key="9">
    <source>
        <dbReference type="Proteomes" id="UP000319769"/>
    </source>
</evidence>
<feature type="active site" description="Proton acceptor" evidence="4">
    <location>
        <position position="380"/>
    </location>
</feature>
<feature type="domain" description="Thiolase N-terminal" evidence="6">
    <location>
        <begin position="5"/>
        <end position="264"/>
    </location>
</feature>
<keyword evidence="3 5" id="KW-0012">Acyltransferase</keyword>
<keyword evidence="9" id="KW-1185">Reference proteome</keyword>
<dbReference type="PROSITE" id="PS00737">
    <property type="entry name" value="THIOLASE_2"/>
    <property type="match status" value="1"/>
</dbReference>
<evidence type="ECO:0000256" key="5">
    <source>
        <dbReference type="RuleBase" id="RU003557"/>
    </source>
</evidence>
<evidence type="ECO:0000256" key="3">
    <source>
        <dbReference type="ARBA" id="ARBA00023315"/>
    </source>
</evidence>
<accession>A0A5N0VJH3</accession>
<dbReference type="InterPro" id="IPR020617">
    <property type="entry name" value="Thiolase_C"/>
</dbReference>
<dbReference type="AlphaFoldDB" id="A0A5N0VJH3"/>
<dbReference type="CDD" id="cd00751">
    <property type="entry name" value="thiolase"/>
    <property type="match status" value="1"/>
</dbReference>
<keyword evidence="2 5" id="KW-0808">Transferase</keyword>
<evidence type="ECO:0000256" key="2">
    <source>
        <dbReference type="ARBA" id="ARBA00022679"/>
    </source>
</evidence>
<evidence type="ECO:0000256" key="4">
    <source>
        <dbReference type="PIRSR" id="PIRSR000429-1"/>
    </source>
</evidence>
<comment type="caution">
    <text evidence="8">The sequence shown here is derived from an EMBL/GenBank/DDBJ whole genome shotgun (WGS) entry which is preliminary data.</text>
</comment>
<evidence type="ECO:0000259" key="7">
    <source>
        <dbReference type="Pfam" id="PF02803"/>
    </source>
</evidence>
<evidence type="ECO:0000256" key="1">
    <source>
        <dbReference type="ARBA" id="ARBA00010982"/>
    </source>
</evidence>
<protein>
    <submittedName>
        <fullName evidence="8">Thiolase family protein</fullName>
    </submittedName>
</protein>
<feature type="active site" description="Proton acceptor" evidence="4">
    <location>
        <position position="350"/>
    </location>
</feature>
<dbReference type="OrthoDB" id="9764638at2"/>
<dbReference type="PIRSF" id="PIRSF000429">
    <property type="entry name" value="Ac-CoA_Ac_transf"/>
    <property type="match status" value="1"/>
</dbReference>
<dbReference type="Proteomes" id="UP000319769">
    <property type="component" value="Unassembled WGS sequence"/>
</dbReference>
<dbReference type="InterPro" id="IPR020613">
    <property type="entry name" value="Thiolase_CS"/>
</dbReference>
<evidence type="ECO:0000259" key="6">
    <source>
        <dbReference type="Pfam" id="PF00108"/>
    </source>
</evidence>
<dbReference type="Gene3D" id="3.40.47.10">
    <property type="match status" value="2"/>
</dbReference>
<organism evidence="8 9">
    <name type="scientific">Amycolatopsis acidicola</name>
    <dbReference type="NCBI Taxonomy" id="2596893"/>
    <lineage>
        <taxon>Bacteria</taxon>
        <taxon>Bacillati</taxon>
        <taxon>Actinomycetota</taxon>
        <taxon>Actinomycetes</taxon>
        <taxon>Pseudonocardiales</taxon>
        <taxon>Pseudonocardiaceae</taxon>
        <taxon>Amycolatopsis</taxon>
    </lineage>
</organism>
<dbReference type="RefSeq" id="WP_144745826.1">
    <property type="nucleotide sequence ID" value="NZ_VMNW02000002.1"/>
</dbReference>
<dbReference type="EMBL" id="VMNW02000002">
    <property type="protein sequence ID" value="KAA9166469.1"/>
    <property type="molecule type" value="Genomic_DNA"/>
</dbReference>
<feature type="active site" description="Acyl-thioester intermediate" evidence="4">
    <location>
        <position position="91"/>
    </location>
</feature>